<comment type="similarity">
    <text evidence="2">Belongs to the CBF/MAK21 family.</text>
</comment>
<comment type="caution">
    <text evidence="13">The sequence shown here is derived from an EMBL/GenBank/DDBJ whole genome shotgun (WGS) entry which is preliminary data.</text>
</comment>
<evidence type="ECO:0000256" key="5">
    <source>
        <dbReference type="ARBA" id="ARBA00023159"/>
    </source>
</evidence>
<gene>
    <name evidence="13" type="ORF">LSH36_17g12003</name>
</gene>
<dbReference type="Proteomes" id="UP001208570">
    <property type="component" value="Unassembled WGS sequence"/>
</dbReference>
<name>A0AAD9KBQ4_9ANNE</name>
<dbReference type="InterPro" id="IPR011989">
    <property type="entry name" value="ARM-like"/>
</dbReference>
<sequence>MKDFELIQDIDDDDDEVLVCGEDLEAEPIKHEELKAFIDGLGFKDIMEYIVDGDETAEEETLEKNSEETQVNHEMKKERADKQKTEKKKKNKYKNIQIGEVSSSTDAGDMTFVDSYIARKHLLLKPAPKWYNYEVSSDQEVPSVPSGDKMGKLLNYVTSLYQDEIALFKKQQETSKMSDTAWLRTVLTSGTLKDKMAAWTLKIQEAPIHNVSSLEHLIAMVTKKGRREALMALDTLKELFLSELLPDDKKLRTFDQHPLTLVEELASGNKDSRDKRLVVWYFEDKLKQKYADFVQGLETLCHDNVRAAKQKALTTVFILLASKPEQEKKLLSILTNKLGDPDYKIASNAAHLLKGLVERHPNMKQVIIADVERLVYRPNVAQKAQYYAVCFLNQILLNNDEDELALRLINIYFSFFKAFIKQGEVDSKMLGALLTGVNRAYPYAKRDKMKISDHVDTLYKVIHLVNFNTSVQALMLLYQVTESSDSNSDRFYQALYRKILDPGLVASSKQALFLNLLYKSMKRDEAERRVRAFIKRLLQICSCLPPPFICGTLILLSELFKMKPSLFQFVQMSQDSDDEDEHFEDVPDDDDDDDDDVSGDGVQKNKESKPGVSVARSFITPSWVHKKNIQGVSVSHSYDPHHRNPLFCNADSECVWELVKLTCHYHPTVALYAKNLLKGEAVSYHGDPLEDFTLIRFLDRFVYRNPKKRETESKFNKKMHSYLISKSRHQVAAGAKAVPVNSEKFLRIDENKIPVDEKFFHRYFSNRAKKMKVSVDEEIDSDVDDDEFETYLGWSSA</sequence>
<feature type="domain" description="CCAAT-binding factor" evidence="12">
    <location>
        <begin position="470"/>
        <end position="673"/>
    </location>
</feature>
<evidence type="ECO:0000256" key="8">
    <source>
        <dbReference type="ARBA" id="ARBA00031941"/>
    </source>
</evidence>
<feature type="compositionally biased region" description="Acidic residues" evidence="11">
    <location>
        <begin position="578"/>
        <end position="598"/>
    </location>
</feature>
<protein>
    <recommendedName>
        <fullName evidence="10">CCAAT/enhancer-binding protein zeta</fullName>
    </recommendedName>
    <alternativeName>
        <fullName evidence="8">CCAAT-box-binding transcription factor</fullName>
    </alternativeName>
</protein>
<dbReference type="InterPro" id="IPR005612">
    <property type="entry name" value="CCAAT-binding_factor"/>
</dbReference>
<evidence type="ECO:0000256" key="11">
    <source>
        <dbReference type="SAM" id="MobiDB-lite"/>
    </source>
</evidence>
<keyword evidence="5" id="KW-0010">Activator</keyword>
<keyword evidence="7" id="KW-0539">Nucleus</keyword>
<dbReference type="Pfam" id="PF03914">
    <property type="entry name" value="CBF"/>
    <property type="match status" value="1"/>
</dbReference>
<feature type="compositionally biased region" description="Basic and acidic residues" evidence="11">
    <location>
        <begin position="62"/>
        <end position="84"/>
    </location>
</feature>
<organism evidence="13 14">
    <name type="scientific">Paralvinella palmiformis</name>
    <dbReference type="NCBI Taxonomy" id="53620"/>
    <lineage>
        <taxon>Eukaryota</taxon>
        <taxon>Metazoa</taxon>
        <taxon>Spiralia</taxon>
        <taxon>Lophotrochozoa</taxon>
        <taxon>Annelida</taxon>
        <taxon>Polychaeta</taxon>
        <taxon>Sedentaria</taxon>
        <taxon>Canalipalpata</taxon>
        <taxon>Terebellida</taxon>
        <taxon>Terebelliformia</taxon>
        <taxon>Alvinellidae</taxon>
        <taxon>Paralvinella</taxon>
    </lineage>
</organism>
<evidence type="ECO:0000259" key="12">
    <source>
        <dbReference type="Pfam" id="PF03914"/>
    </source>
</evidence>
<dbReference type="PANTHER" id="PTHR12048">
    <property type="entry name" value="CCAAT-BINDING FACTOR-RELATED"/>
    <property type="match status" value="1"/>
</dbReference>
<evidence type="ECO:0000313" key="13">
    <source>
        <dbReference type="EMBL" id="KAK2168406.1"/>
    </source>
</evidence>
<evidence type="ECO:0000256" key="4">
    <source>
        <dbReference type="ARBA" id="ARBA00023015"/>
    </source>
</evidence>
<dbReference type="PANTHER" id="PTHR12048:SF0">
    <property type="entry name" value="CCAAT_ENHANCER-BINDING PROTEIN ZETA"/>
    <property type="match status" value="1"/>
</dbReference>
<keyword evidence="6" id="KW-0804">Transcription</keyword>
<dbReference type="InterPro" id="IPR040155">
    <property type="entry name" value="CEBPZ/Mak21-like"/>
</dbReference>
<feature type="region of interest" description="Disordered" evidence="11">
    <location>
        <begin position="578"/>
        <end position="613"/>
    </location>
</feature>
<proteinExistence type="inferred from homology"/>
<comment type="function">
    <text evidence="9">Stimulates transcription from the HSP70 promoter.</text>
</comment>
<evidence type="ECO:0000256" key="1">
    <source>
        <dbReference type="ARBA" id="ARBA00004123"/>
    </source>
</evidence>
<dbReference type="FunFam" id="1.25.10.10:FF:000805">
    <property type="entry name" value="Similar to transcription factor CBF/MAK21"/>
    <property type="match status" value="1"/>
</dbReference>
<feature type="region of interest" description="Disordered" evidence="11">
    <location>
        <begin position="57"/>
        <end position="91"/>
    </location>
</feature>
<dbReference type="EMBL" id="JAODUP010000017">
    <property type="protein sequence ID" value="KAK2168406.1"/>
    <property type="molecule type" value="Genomic_DNA"/>
</dbReference>
<evidence type="ECO:0000256" key="9">
    <source>
        <dbReference type="ARBA" id="ARBA00058879"/>
    </source>
</evidence>
<accession>A0AAD9KBQ4</accession>
<keyword evidence="14" id="KW-1185">Reference proteome</keyword>
<keyword evidence="3" id="KW-0597">Phosphoprotein</keyword>
<evidence type="ECO:0000256" key="10">
    <source>
        <dbReference type="ARBA" id="ARBA00073389"/>
    </source>
</evidence>
<evidence type="ECO:0000256" key="2">
    <source>
        <dbReference type="ARBA" id="ARBA00007797"/>
    </source>
</evidence>
<dbReference type="AlphaFoldDB" id="A0AAD9KBQ4"/>
<evidence type="ECO:0000313" key="14">
    <source>
        <dbReference type="Proteomes" id="UP001208570"/>
    </source>
</evidence>
<keyword evidence="4" id="KW-0805">Transcription regulation</keyword>
<dbReference type="SUPFAM" id="SSF48371">
    <property type="entry name" value="ARM repeat"/>
    <property type="match status" value="1"/>
</dbReference>
<evidence type="ECO:0000256" key="7">
    <source>
        <dbReference type="ARBA" id="ARBA00023242"/>
    </source>
</evidence>
<reference evidence="13" key="1">
    <citation type="journal article" date="2023" name="Mol. Biol. Evol.">
        <title>Third-Generation Sequencing Reveals the Adaptive Role of the Epigenome in Three Deep-Sea Polychaetes.</title>
        <authorList>
            <person name="Perez M."/>
            <person name="Aroh O."/>
            <person name="Sun Y."/>
            <person name="Lan Y."/>
            <person name="Juniper S.K."/>
            <person name="Young C.R."/>
            <person name="Angers B."/>
            <person name="Qian P.Y."/>
        </authorList>
    </citation>
    <scope>NUCLEOTIDE SEQUENCE</scope>
    <source>
        <strain evidence="13">P08H-3</strain>
    </source>
</reference>
<comment type="subcellular location">
    <subcellularLocation>
        <location evidence="1">Nucleus</location>
    </subcellularLocation>
</comment>
<dbReference type="GO" id="GO:0005634">
    <property type="term" value="C:nucleus"/>
    <property type="evidence" value="ECO:0007669"/>
    <property type="project" value="UniProtKB-SubCell"/>
</dbReference>
<dbReference type="Gene3D" id="1.25.10.10">
    <property type="entry name" value="Leucine-rich Repeat Variant"/>
    <property type="match status" value="1"/>
</dbReference>
<dbReference type="InterPro" id="IPR016024">
    <property type="entry name" value="ARM-type_fold"/>
</dbReference>
<evidence type="ECO:0000256" key="3">
    <source>
        <dbReference type="ARBA" id="ARBA00022553"/>
    </source>
</evidence>
<evidence type="ECO:0000256" key="6">
    <source>
        <dbReference type="ARBA" id="ARBA00023163"/>
    </source>
</evidence>